<evidence type="ECO:0000313" key="5">
    <source>
        <dbReference type="Proteomes" id="UP000275910"/>
    </source>
</evidence>
<name>A0A3N2RJG7_LYSEN</name>
<dbReference type="GO" id="GO:0043565">
    <property type="term" value="F:sequence-specific DNA binding"/>
    <property type="evidence" value="ECO:0007669"/>
    <property type="project" value="InterPro"/>
</dbReference>
<dbReference type="PANTHER" id="PTHR40055">
    <property type="entry name" value="TRANSCRIPTIONAL REGULATOR YGIV-RELATED"/>
    <property type="match status" value="1"/>
</dbReference>
<dbReference type="SMART" id="SM00342">
    <property type="entry name" value="HTH_ARAC"/>
    <property type="match status" value="1"/>
</dbReference>
<accession>A0A3N2RJG7</accession>
<feature type="domain" description="HTH araC/xylS-type" evidence="3">
    <location>
        <begin position="51"/>
        <end position="152"/>
    </location>
</feature>
<dbReference type="SUPFAM" id="SSF46689">
    <property type="entry name" value="Homeodomain-like"/>
    <property type="match status" value="2"/>
</dbReference>
<protein>
    <submittedName>
        <fullName evidence="4">AraC family transcriptional regulator</fullName>
    </submittedName>
</protein>
<evidence type="ECO:0000259" key="3">
    <source>
        <dbReference type="PROSITE" id="PS01124"/>
    </source>
</evidence>
<reference evidence="4 5" key="1">
    <citation type="submission" date="2018-10" db="EMBL/GenBank/DDBJ databases">
        <title>The genome of Lysobacter enzymogenes OH11.</title>
        <authorList>
            <person name="Liu F."/>
            <person name="Zhao Y."/>
            <person name="Qian G."/>
            <person name="Chen Y."/>
            <person name="Xu H."/>
        </authorList>
    </citation>
    <scope>NUCLEOTIDE SEQUENCE [LARGE SCALE GENOMIC DNA]</scope>
    <source>
        <strain evidence="4 5">OH11</strain>
    </source>
</reference>
<dbReference type="Proteomes" id="UP000275910">
    <property type="component" value="Unassembled WGS sequence"/>
</dbReference>
<sequence>MVAAPAAHAIQTDAAQAPVVAAAPESGRTAAAPARAALKPGTRDAHHRRIQRAVALIEQAIAAGEEPPELGRLAEAAAFSPFHFHRVYRAMTGETTGQTVARLRLLQGLRVLADGGRSVTDAALAVGYQTPQAFTRALRQGVGGTPSELRSEPERLWREIDRLAQPPAPEHGEAAPLRVEVVSVEPFQVAALRVTGAYPEQNQGYGRLFGWAAQNGLLDSLRGLYGVPLDDRRDVPPWACAFDCMLALGASFGADAGEGIRPQVLGGGRYARVRLVGAFDGLEALTDALLARWLPESGESLRDAPLFHEYLDDPDETPEAVLRTDIYLPLA</sequence>
<comment type="caution">
    <text evidence="4">The sequence shown here is derived from an EMBL/GenBank/DDBJ whole genome shotgun (WGS) entry which is preliminary data.</text>
</comment>
<dbReference type="InterPro" id="IPR018060">
    <property type="entry name" value="HTH_AraC"/>
</dbReference>
<dbReference type="EMBL" id="RCTY01000021">
    <property type="protein sequence ID" value="ROU07524.1"/>
    <property type="molecule type" value="Genomic_DNA"/>
</dbReference>
<keyword evidence="2" id="KW-0804">Transcription</keyword>
<dbReference type="InterPro" id="IPR029442">
    <property type="entry name" value="GyrI-like"/>
</dbReference>
<dbReference type="Gene3D" id="3.20.80.10">
    <property type="entry name" value="Regulatory factor, effector binding domain"/>
    <property type="match status" value="1"/>
</dbReference>
<dbReference type="PANTHER" id="PTHR40055:SF1">
    <property type="entry name" value="TRANSCRIPTIONAL REGULATOR YGIV-RELATED"/>
    <property type="match status" value="1"/>
</dbReference>
<evidence type="ECO:0000256" key="1">
    <source>
        <dbReference type="ARBA" id="ARBA00023015"/>
    </source>
</evidence>
<gene>
    <name evidence="4" type="ORF">D9T17_08295</name>
</gene>
<dbReference type="GO" id="GO:0003700">
    <property type="term" value="F:DNA-binding transcription factor activity"/>
    <property type="evidence" value="ECO:0007669"/>
    <property type="project" value="InterPro"/>
</dbReference>
<proteinExistence type="predicted"/>
<dbReference type="SUPFAM" id="SSF55136">
    <property type="entry name" value="Probable bacterial effector-binding domain"/>
    <property type="match status" value="1"/>
</dbReference>
<evidence type="ECO:0000256" key="2">
    <source>
        <dbReference type="ARBA" id="ARBA00023163"/>
    </source>
</evidence>
<keyword evidence="1" id="KW-0805">Transcription regulation</keyword>
<evidence type="ECO:0000313" key="4">
    <source>
        <dbReference type="EMBL" id="ROU07524.1"/>
    </source>
</evidence>
<dbReference type="AlphaFoldDB" id="A0A3N2RJG7"/>
<dbReference type="Pfam" id="PF12833">
    <property type="entry name" value="HTH_18"/>
    <property type="match status" value="1"/>
</dbReference>
<organism evidence="4 5">
    <name type="scientific">Lysobacter enzymogenes</name>
    <dbReference type="NCBI Taxonomy" id="69"/>
    <lineage>
        <taxon>Bacteria</taxon>
        <taxon>Pseudomonadati</taxon>
        <taxon>Pseudomonadota</taxon>
        <taxon>Gammaproteobacteria</taxon>
        <taxon>Lysobacterales</taxon>
        <taxon>Lysobacteraceae</taxon>
        <taxon>Lysobacter</taxon>
    </lineage>
</organism>
<dbReference type="InterPro" id="IPR050908">
    <property type="entry name" value="SmbC-like"/>
</dbReference>
<dbReference type="PROSITE" id="PS01124">
    <property type="entry name" value="HTH_ARAC_FAMILY_2"/>
    <property type="match status" value="1"/>
</dbReference>
<dbReference type="Gene3D" id="1.10.10.60">
    <property type="entry name" value="Homeodomain-like"/>
    <property type="match status" value="2"/>
</dbReference>
<dbReference type="SMART" id="SM00871">
    <property type="entry name" value="AraC_E_bind"/>
    <property type="match status" value="1"/>
</dbReference>
<dbReference type="InterPro" id="IPR011256">
    <property type="entry name" value="Reg_factor_effector_dom_sf"/>
</dbReference>
<dbReference type="InterPro" id="IPR010499">
    <property type="entry name" value="AraC_E-bd"/>
</dbReference>
<dbReference type="Pfam" id="PF06445">
    <property type="entry name" value="GyrI-like"/>
    <property type="match status" value="1"/>
</dbReference>
<dbReference type="InterPro" id="IPR009057">
    <property type="entry name" value="Homeodomain-like_sf"/>
</dbReference>